<dbReference type="CDD" id="cd06225">
    <property type="entry name" value="HAMP"/>
    <property type="match status" value="1"/>
</dbReference>
<evidence type="ECO:0000259" key="11">
    <source>
        <dbReference type="PROSITE" id="PS50885"/>
    </source>
</evidence>
<dbReference type="SMART" id="SM00283">
    <property type="entry name" value="MA"/>
    <property type="match status" value="1"/>
</dbReference>
<dbReference type="STRING" id="350688.Clos_2075"/>
<evidence type="ECO:0000256" key="7">
    <source>
        <dbReference type="ARBA" id="ARBA00029447"/>
    </source>
</evidence>
<organism evidence="12 13">
    <name type="scientific">Alkaliphilus oremlandii (strain OhILAs)</name>
    <name type="common">Clostridium oremlandii (strain OhILAs)</name>
    <dbReference type="NCBI Taxonomy" id="350688"/>
    <lineage>
        <taxon>Bacteria</taxon>
        <taxon>Bacillati</taxon>
        <taxon>Bacillota</taxon>
        <taxon>Clostridia</taxon>
        <taxon>Peptostreptococcales</taxon>
        <taxon>Natronincolaceae</taxon>
        <taxon>Alkaliphilus</taxon>
    </lineage>
</organism>
<dbReference type="CDD" id="cd18774">
    <property type="entry name" value="PDC2_HK_sensor"/>
    <property type="match status" value="1"/>
</dbReference>
<dbReference type="Gene3D" id="3.30.450.20">
    <property type="entry name" value="PAS domain"/>
    <property type="match status" value="1"/>
</dbReference>
<dbReference type="AlphaFoldDB" id="A8MIH9"/>
<dbReference type="InterPro" id="IPR003660">
    <property type="entry name" value="HAMP_dom"/>
</dbReference>
<sequence length="602" mass="65989">MIWEQRINVKNRERELPLNKQRKTIKSKILTISITVLMISNISIGLLGYTISKNQLNEKGEVILGNAVEAAIQMIELAQKGVDEGVYTLPQAQEMVKEKLLGKMTAEGTRPRTSPLDLGPNGYFVVYSQDGEEIAHPSLEGQNVWNTKDKSKNEILLVQDSIHKAKSGGGFTYYDWTLPNSEAIGRKIVYNQLDPNWGWVVTAGSYRTDFNSGAMNVLKYTSIGVVAFLVLVTVIMYNFSNRIGRALEAITGRAEKLAHLDVSENISEALIHRNDEVGALANSFQKIIHSLRDFVKQIADSSEHLTVSSKELSQSSERSFLSANEVARVIEDIAQGATHQAADTENGARHMNDLGRLVESNDEYLRELNSSTAEIGQLKDEGFAILKELIENTEANNRAIGSIYESIHSTNQSTGKIENASNMIRSIAEQTNLLALNAAIEAARAGEAGRGFAVVADEIRKLAEDSNGFTADITAIVSDLSSRTQQTVATMDEVAKITKIQSASVQETNEKFIGIARAIERSTNIIDFLNTSGKEIMDKKDTVVEVIGTLSAISEENAAATEEASASVEEQTAAMAEIANSSHRLEELALSLQESVVKFKYE</sequence>
<evidence type="ECO:0000259" key="10">
    <source>
        <dbReference type="PROSITE" id="PS50111"/>
    </source>
</evidence>
<protein>
    <submittedName>
        <fullName evidence="12">Methyl-accepting chemotaxis sensory transducer</fullName>
    </submittedName>
</protein>
<dbReference type="PANTHER" id="PTHR32089">
    <property type="entry name" value="METHYL-ACCEPTING CHEMOTAXIS PROTEIN MCPB"/>
    <property type="match status" value="1"/>
</dbReference>
<dbReference type="HOGENOM" id="CLU_000445_107_19_9"/>
<evidence type="ECO:0000313" key="12">
    <source>
        <dbReference type="EMBL" id="ABW19611.1"/>
    </source>
</evidence>
<dbReference type="EMBL" id="CP000853">
    <property type="protein sequence ID" value="ABW19611.1"/>
    <property type="molecule type" value="Genomic_DNA"/>
</dbReference>
<comment type="subcellular location">
    <subcellularLocation>
        <location evidence="1">Cell membrane</location>
        <topology evidence="1">Multi-pass membrane protein</topology>
    </subcellularLocation>
</comment>
<dbReference type="GO" id="GO:0007165">
    <property type="term" value="P:signal transduction"/>
    <property type="evidence" value="ECO:0007669"/>
    <property type="project" value="UniProtKB-KW"/>
</dbReference>
<accession>A8MIH9</accession>
<feature type="domain" description="Methyl-accepting transducer" evidence="10">
    <location>
        <begin position="315"/>
        <end position="572"/>
    </location>
</feature>
<evidence type="ECO:0000256" key="8">
    <source>
        <dbReference type="PROSITE-ProRule" id="PRU00284"/>
    </source>
</evidence>
<evidence type="ECO:0000256" key="1">
    <source>
        <dbReference type="ARBA" id="ARBA00004651"/>
    </source>
</evidence>
<evidence type="ECO:0000313" key="13">
    <source>
        <dbReference type="Proteomes" id="UP000000269"/>
    </source>
</evidence>
<dbReference type="GO" id="GO:0005886">
    <property type="term" value="C:plasma membrane"/>
    <property type="evidence" value="ECO:0007669"/>
    <property type="project" value="UniProtKB-SubCell"/>
</dbReference>
<dbReference type="SUPFAM" id="SSF58104">
    <property type="entry name" value="Methyl-accepting chemotaxis protein (MCP) signaling domain"/>
    <property type="match status" value="1"/>
</dbReference>
<evidence type="ECO:0000256" key="9">
    <source>
        <dbReference type="SAM" id="Phobius"/>
    </source>
</evidence>
<feature type="domain" description="HAMP" evidence="11">
    <location>
        <begin position="241"/>
        <end position="296"/>
    </location>
</feature>
<keyword evidence="2" id="KW-1003">Cell membrane</keyword>
<keyword evidence="13" id="KW-1185">Reference proteome</keyword>
<evidence type="ECO:0000256" key="4">
    <source>
        <dbReference type="ARBA" id="ARBA00022989"/>
    </source>
</evidence>
<gene>
    <name evidence="12" type="ordered locus">Clos_2075</name>
</gene>
<dbReference type="InterPro" id="IPR004089">
    <property type="entry name" value="MCPsignal_dom"/>
</dbReference>
<dbReference type="Pfam" id="PF17200">
    <property type="entry name" value="sCache_2"/>
    <property type="match status" value="1"/>
</dbReference>
<keyword evidence="3 9" id="KW-0812">Transmembrane</keyword>
<dbReference type="InterPro" id="IPR033480">
    <property type="entry name" value="sCache_2"/>
</dbReference>
<dbReference type="PROSITE" id="PS50111">
    <property type="entry name" value="CHEMOTAXIS_TRANSDUC_2"/>
    <property type="match status" value="1"/>
</dbReference>
<dbReference type="PANTHER" id="PTHR32089:SF112">
    <property type="entry name" value="LYSOZYME-LIKE PROTEIN-RELATED"/>
    <property type="match status" value="1"/>
</dbReference>
<reference evidence="13" key="1">
    <citation type="submission" date="2007-10" db="EMBL/GenBank/DDBJ databases">
        <title>Complete genome of Alkaliphilus oremlandii OhILAs.</title>
        <authorList>
            <person name="Copeland A."/>
            <person name="Lucas S."/>
            <person name="Lapidus A."/>
            <person name="Barry K."/>
            <person name="Detter J.C."/>
            <person name="Glavina del Rio T."/>
            <person name="Hammon N."/>
            <person name="Israni S."/>
            <person name="Dalin E."/>
            <person name="Tice H."/>
            <person name="Pitluck S."/>
            <person name="Chain P."/>
            <person name="Malfatti S."/>
            <person name="Shin M."/>
            <person name="Vergez L."/>
            <person name="Schmutz J."/>
            <person name="Larimer F."/>
            <person name="Land M."/>
            <person name="Hauser L."/>
            <person name="Kyrpides N."/>
            <person name="Mikhailova N."/>
            <person name="Stolz J.F."/>
            <person name="Dawson A."/>
            <person name="Fisher E."/>
            <person name="Crable B."/>
            <person name="Perera E."/>
            <person name="Lisak J."/>
            <person name="Ranganathan M."/>
            <person name="Basu P."/>
            <person name="Richardson P."/>
        </authorList>
    </citation>
    <scope>NUCLEOTIDE SEQUENCE [LARGE SCALE GENOMIC DNA]</scope>
    <source>
        <strain evidence="13">OhILAs</strain>
    </source>
</reference>
<dbReference type="eggNOG" id="COG0840">
    <property type="taxonomic scope" value="Bacteria"/>
</dbReference>
<comment type="similarity">
    <text evidence="7">Belongs to the methyl-accepting chemotaxis (MCP) protein family.</text>
</comment>
<evidence type="ECO:0000256" key="2">
    <source>
        <dbReference type="ARBA" id="ARBA00022475"/>
    </source>
</evidence>
<dbReference type="Proteomes" id="UP000000269">
    <property type="component" value="Chromosome"/>
</dbReference>
<evidence type="ECO:0000256" key="5">
    <source>
        <dbReference type="ARBA" id="ARBA00023136"/>
    </source>
</evidence>
<proteinExistence type="inferred from homology"/>
<dbReference type="SMART" id="SM01049">
    <property type="entry name" value="Cache_2"/>
    <property type="match status" value="1"/>
</dbReference>
<dbReference type="SMART" id="SM00304">
    <property type="entry name" value="HAMP"/>
    <property type="match status" value="1"/>
</dbReference>
<evidence type="ECO:0000256" key="3">
    <source>
        <dbReference type="ARBA" id="ARBA00022692"/>
    </source>
</evidence>
<feature type="transmembrane region" description="Helical" evidence="9">
    <location>
        <begin position="29"/>
        <end position="49"/>
    </location>
</feature>
<dbReference type="Gene3D" id="1.10.287.950">
    <property type="entry name" value="Methyl-accepting chemotaxis protein"/>
    <property type="match status" value="1"/>
</dbReference>
<evidence type="ECO:0000256" key="6">
    <source>
        <dbReference type="ARBA" id="ARBA00023224"/>
    </source>
</evidence>
<dbReference type="Pfam" id="PF00015">
    <property type="entry name" value="MCPsignal"/>
    <property type="match status" value="1"/>
</dbReference>
<dbReference type="Gene3D" id="6.10.340.10">
    <property type="match status" value="1"/>
</dbReference>
<keyword evidence="6 8" id="KW-0807">Transducer</keyword>
<keyword evidence="5 9" id="KW-0472">Membrane</keyword>
<name>A8MIH9_ALKOO</name>
<dbReference type="KEGG" id="aoe:Clos_2075"/>
<keyword evidence="4 9" id="KW-1133">Transmembrane helix</keyword>
<dbReference type="PROSITE" id="PS50885">
    <property type="entry name" value="HAMP"/>
    <property type="match status" value="1"/>
</dbReference>